<accession>A0A379W1U4</accession>
<keyword evidence="1" id="KW-0378">Hydrolase</keyword>
<dbReference type="EMBL" id="UGXS01000004">
    <property type="protein sequence ID" value="SUH12719.1"/>
    <property type="molecule type" value="Genomic_DNA"/>
</dbReference>
<evidence type="ECO:0000313" key="2">
    <source>
        <dbReference type="Proteomes" id="UP000255509"/>
    </source>
</evidence>
<reference evidence="1 2" key="1">
    <citation type="submission" date="2018-06" db="EMBL/GenBank/DDBJ databases">
        <authorList>
            <consortium name="Pathogen Informatics"/>
            <person name="Doyle S."/>
        </authorList>
    </citation>
    <scope>NUCLEOTIDE SEQUENCE [LARGE SCALE GENOMIC DNA]</scope>
    <source>
        <strain evidence="1 2">NCTC8258</strain>
    </source>
</reference>
<dbReference type="Proteomes" id="UP000255509">
    <property type="component" value="Unassembled WGS sequence"/>
</dbReference>
<organism evidence="1 2">
    <name type="scientific">Salmonella enterica I</name>
    <dbReference type="NCBI Taxonomy" id="59201"/>
    <lineage>
        <taxon>Bacteria</taxon>
        <taxon>Pseudomonadati</taxon>
        <taxon>Pseudomonadota</taxon>
        <taxon>Gammaproteobacteria</taxon>
        <taxon>Enterobacterales</taxon>
        <taxon>Enterobacteriaceae</taxon>
        <taxon>Salmonella</taxon>
    </lineage>
</organism>
<evidence type="ECO:0000313" key="1">
    <source>
        <dbReference type="EMBL" id="SUH12719.1"/>
    </source>
</evidence>
<dbReference type="AlphaFoldDB" id="A0A379W1U4"/>
<name>A0A379W1U4_SALET</name>
<protein>
    <submittedName>
        <fullName evidence="1">Glycosyl hydrolase</fullName>
    </submittedName>
</protein>
<proteinExistence type="predicted"/>
<dbReference type="InterPro" id="IPR049174">
    <property type="entry name" value="Beta-AFase-like"/>
</dbReference>
<dbReference type="PANTHER" id="PTHR43465:SF2">
    <property type="entry name" value="DUF1680 DOMAIN PROTEIN (AFU_ORTHOLOGUE AFUA_1G08910)"/>
    <property type="match status" value="1"/>
</dbReference>
<sequence>MNVLEVDLHKLTVSDPFLGQYQQLVRDVVIPYQWDALNDRIPEAEPSHAIENFRIAAGQQTGNFYGMVFQDSDVAKWLESGCLVTVPEARSSA</sequence>
<gene>
    <name evidence="1" type="ORF">NCTC8258_00329</name>
</gene>
<dbReference type="GO" id="GO:0016787">
    <property type="term" value="F:hydrolase activity"/>
    <property type="evidence" value="ECO:0007669"/>
    <property type="project" value="UniProtKB-KW"/>
</dbReference>
<dbReference type="PANTHER" id="PTHR43465">
    <property type="entry name" value="DUF1680 DOMAIN PROTEIN (AFU_ORTHOLOGUE AFUA_1G08910)"/>
    <property type="match status" value="1"/>
</dbReference>